<reference evidence="5" key="1">
    <citation type="submission" date="2019-03" db="EMBL/GenBank/DDBJ databases">
        <title>Single cell metagenomics reveals metabolic interactions within the superorganism composed of flagellate Streblomastix strix and complex community of Bacteroidetes bacteria on its surface.</title>
        <authorList>
            <person name="Treitli S.C."/>
            <person name="Kolisko M."/>
            <person name="Husnik F."/>
            <person name="Keeling P."/>
            <person name="Hampl V."/>
        </authorList>
    </citation>
    <scope>NUCLEOTIDE SEQUENCE</scope>
    <source>
        <strain evidence="5">STM</strain>
    </source>
</reference>
<dbReference type="InterPro" id="IPR002641">
    <property type="entry name" value="PNPLA_dom"/>
</dbReference>
<proteinExistence type="predicted"/>
<feature type="non-terminal residue" evidence="5">
    <location>
        <position position="1"/>
    </location>
</feature>
<dbReference type="SUPFAM" id="SSF52151">
    <property type="entry name" value="FabD/lysophospholipase-like"/>
    <property type="match status" value="1"/>
</dbReference>
<gene>
    <name evidence="5" type="ORF">EZS27_033993</name>
</gene>
<dbReference type="AlphaFoldDB" id="A0A5J4Q3G1"/>
<keyword evidence="2" id="KW-0442">Lipid degradation</keyword>
<dbReference type="PANTHER" id="PTHR14226:SF29">
    <property type="entry name" value="NEUROPATHY TARGET ESTERASE SWS"/>
    <property type="match status" value="1"/>
</dbReference>
<dbReference type="GO" id="GO:0016787">
    <property type="term" value="F:hydrolase activity"/>
    <property type="evidence" value="ECO:0007669"/>
    <property type="project" value="UniProtKB-KW"/>
</dbReference>
<dbReference type="InterPro" id="IPR050301">
    <property type="entry name" value="NTE"/>
</dbReference>
<evidence type="ECO:0000256" key="1">
    <source>
        <dbReference type="ARBA" id="ARBA00022801"/>
    </source>
</evidence>
<comment type="caution">
    <text evidence="5">The sequence shown here is derived from an EMBL/GenBank/DDBJ whole genome shotgun (WGS) entry which is preliminary data.</text>
</comment>
<evidence type="ECO:0000256" key="3">
    <source>
        <dbReference type="ARBA" id="ARBA00023098"/>
    </source>
</evidence>
<dbReference type="PROSITE" id="PS51635">
    <property type="entry name" value="PNPLA"/>
    <property type="match status" value="1"/>
</dbReference>
<sequence length="532" mass="61523">YVYYFSKNPSTPELFSFSFPLKKSSKTKKLQFFPESVVNPIQMNLVFLEICAGATAACGGDFDKLFVPFRCVASDIYHKKPIVMRDGSLGDAVRASMSFPFMFKPIRINGMLAYDGGLYNNFPSDVMINDFKPDIIIGSVVADRRVEAEEHDWVGQLNNMIMDRNDYALPDSLGILMTFDYYGNVSLLDFQKIDELSERGYNDTMNMMDSIKKRISRRIDSESIRVQREAFRNSCPELRFKNIYIQGTGYYQQEYIKKEFRGDTGDEFSYEDLKRSYFRLLSGNVFSEIIPQAKYNPIEGSYDLYLDIKMKDELSLHIGGNISATNSNQVYLGISYQDLYYYSKEFILNGQMGKVYNNLQLMTRFDFNSEIPKSLRLIASVNAFDYFKEEELFGRNTNSAFVKKGESFVKLKLAMPFLQSRKAEFGITYGELRDRYFQSNVIDFGTDKYDESDYLLFGGSIGFNGSTLNSRRYATRGYSEMLIAQIFTGKENFRSGLNLSEKGELYEKKHAWLQLSYERESYHKITPKYTFG</sequence>
<feature type="non-terminal residue" evidence="5">
    <location>
        <position position="532"/>
    </location>
</feature>
<evidence type="ECO:0000256" key="2">
    <source>
        <dbReference type="ARBA" id="ARBA00022963"/>
    </source>
</evidence>
<dbReference type="Pfam" id="PF01734">
    <property type="entry name" value="Patatin"/>
    <property type="match status" value="1"/>
</dbReference>
<keyword evidence="1" id="KW-0378">Hydrolase</keyword>
<dbReference type="EMBL" id="SNRY01005204">
    <property type="protein sequence ID" value="KAA6315570.1"/>
    <property type="molecule type" value="Genomic_DNA"/>
</dbReference>
<dbReference type="GO" id="GO:0016042">
    <property type="term" value="P:lipid catabolic process"/>
    <property type="evidence" value="ECO:0007669"/>
    <property type="project" value="UniProtKB-KW"/>
</dbReference>
<keyword evidence="3" id="KW-0443">Lipid metabolism</keyword>
<evidence type="ECO:0000313" key="5">
    <source>
        <dbReference type="EMBL" id="KAA6315570.1"/>
    </source>
</evidence>
<accession>A0A5J4Q3G1</accession>
<dbReference type="PANTHER" id="PTHR14226">
    <property type="entry name" value="NEUROPATHY TARGET ESTERASE/SWISS CHEESE D.MELANOGASTER"/>
    <property type="match status" value="1"/>
</dbReference>
<organism evidence="5">
    <name type="scientific">termite gut metagenome</name>
    <dbReference type="NCBI Taxonomy" id="433724"/>
    <lineage>
        <taxon>unclassified sequences</taxon>
        <taxon>metagenomes</taxon>
        <taxon>organismal metagenomes</taxon>
    </lineage>
</organism>
<protein>
    <submittedName>
        <fullName evidence="5">Putative NTE family protein</fullName>
    </submittedName>
</protein>
<feature type="domain" description="PNPLA" evidence="4">
    <location>
        <begin position="1"/>
        <end position="128"/>
    </location>
</feature>
<dbReference type="Gene3D" id="3.40.1090.10">
    <property type="entry name" value="Cytosolic phospholipase A2 catalytic domain"/>
    <property type="match status" value="1"/>
</dbReference>
<evidence type="ECO:0000259" key="4">
    <source>
        <dbReference type="PROSITE" id="PS51635"/>
    </source>
</evidence>
<dbReference type="Gene3D" id="3.10.20.310">
    <property type="entry name" value="membrane protein fhac"/>
    <property type="match status" value="1"/>
</dbReference>
<dbReference type="InterPro" id="IPR016035">
    <property type="entry name" value="Acyl_Trfase/lysoPLipase"/>
</dbReference>
<name>A0A5J4Q3G1_9ZZZZ</name>